<evidence type="ECO:0000256" key="3">
    <source>
        <dbReference type="ARBA" id="ARBA00023163"/>
    </source>
</evidence>
<reference evidence="6" key="1">
    <citation type="submission" date="2017-06" db="EMBL/GenBank/DDBJ databases">
        <authorList>
            <person name="Varghese N."/>
            <person name="Submissions S."/>
        </authorList>
    </citation>
    <scope>NUCLEOTIDE SEQUENCE [LARGE SCALE GENOMIC DNA]</scope>
    <source>
        <strain evidence="6">DSM 137</strain>
    </source>
</reference>
<dbReference type="SMART" id="SM00345">
    <property type="entry name" value="HTH_GNTR"/>
    <property type="match status" value="1"/>
</dbReference>
<dbReference type="Gene3D" id="3.40.1410.10">
    <property type="entry name" value="Chorismate lyase-like"/>
    <property type="match status" value="1"/>
</dbReference>
<keyword evidence="6" id="KW-1185">Reference proteome</keyword>
<keyword evidence="1" id="KW-0805">Transcription regulation</keyword>
<dbReference type="GO" id="GO:0003677">
    <property type="term" value="F:DNA binding"/>
    <property type="evidence" value="ECO:0007669"/>
    <property type="project" value="UniProtKB-KW"/>
</dbReference>
<dbReference type="InterPro" id="IPR036390">
    <property type="entry name" value="WH_DNA-bd_sf"/>
</dbReference>
<dbReference type="SMART" id="SM00866">
    <property type="entry name" value="UTRA"/>
    <property type="match status" value="1"/>
</dbReference>
<dbReference type="InterPro" id="IPR036388">
    <property type="entry name" value="WH-like_DNA-bd_sf"/>
</dbReference>
<dbReference type="PANTHER" id="PTHR44846:SF1">
    <property type="entry name" value="MANNOSYL-D-GLYCERATE TRANSPORT_METABOLISM SYSTEM REPRESSOR MNGR-RELATED"/>
    <property type="match status" value="1"/>
</dbReference>
<keyword evidence="2" id="KW-0238">DNA-binding</keyword>
<dbReference type="InterPro" id="IPR028978">
    <property type="entry name" value="Chorismate_lyase_/UTRA_dom_sf"/>
</dbReference>
<evidence type="ECO:0000313" key="6">
    <source>
        <dbReference type="Proteomes" id="UP000198418"/>
    </source>
</evidence>
<evidence type="ECO:0000256" key="1">
    <source>
        <dbReference type="ARBA" id="ARBA00023015"/>
    </source>
</evidence>
<dbReference type="AlphaFoldDB" id="A0A212QM83"/>
<dbReference type="PROSITE" id="PS50949">
    <property type="entry name" value="HTH_GNTR"/>
    <property type="match status" value="1"/>
</dbReference>
<dbReference type="EMBL" id="FYDG01000001">
    <property type="protein sequence ID" value="SNB60454.1"/>
    <property type="molecule type" value="Genomic_DNA"/>
</dbReference>
<dbReference type="CDD" id="cd07377">
    <property type="entry name" value="WHTH_GntR"/>
    <property type="match status" value="1"/>
</dbReference>
<evidence type="ECO:0000313" key="5">
    <source>
        <dbReference type="EMBL" id="SNB60454.1"/>
    </source>
</evidence>
<evidence type="ECO:0000256" key="2">
    <source>
        <dbReference type="ARBA" id="ARBA00023125"/>
    </source>
</evidence>
<evidence type="ECO:0000259" key="4">
    <source>
        <dbReference type="PROSITE" id="PS50949"/>
    </source>
</evidence>
<name>A0A212QM83_RHOAC</name>
<dbReference type="InterPro" id="IPR050679">
    <property type="entry name" value="Bact_HTH_transcr_reg"/>
</dbReference>
<dbReference type="GO" id="GO:0003700">
    <property type="term" value="F:DNA-binding transcription factor activity"/>
    <property type="evidence" value="ECO:0007669"/>
    <property type="project" value="InterPro"/>
</dbReference>
<keyword evidence="3" id="KW-0804">Transcription</keyword>
<dbReference type="PRINTS" id="PR00035">
    <property type="entry name" value="HTHGNTR"/>
</dbReference>
<sequence>MISSERLIESLAPDRGLAEPVYKQMARAFNKMLETGEIEEGQSLPAERMLAERLDLSRTTVRRFYEELRKDDLLSTSRRSGAVAKAPQRAAQRTGRLKGFTDEMRELGLEPSTRLLSRDIVRDRVIASVFNRPSTAHFLRLVRLRLGDGAPLSREIAWFDLTLAPEMADWNVEGAAYHHLAKVCGVRLGESEQSIEAVLSSDDENVAFGFDSPQPCLLIKRRTQATSGQMVEYVESTFRGDCYTYRLTLEPCARN</sequence>
<dbReference type="InterPro" id="IPR000524">
    <property type="entry name" value="Tscrpt_reg_HTH_GntR"/>
</dbReference>
<dbReference type="InterPro" id="IPR011663">
    <property type="entry name" value="UTRA"/>
</dbReference>
<dbReference type="RefSeq" id="WP_088519521.1">
    <property type="nucleotide sequence ID" value="NZ_FYDG01000001.1"/>
</dbReference>
<dbReference type="Pfam" id="PF07702">
    <property type="entry name" value="UTRA"/>
    <property type="match status" value="1"/>
</dbReference>
<dbReference type="PANTHER" id="PTHR44846">
    <property type="entry name" value="MANNOSYL-D-GLYCERATE TRANSPORT/METABOLISM SYSTEM REPRESSOR MNGR-RELATED"/>
    <property type="match status" value="1"/>
</dbReference>
<dbReference type="SUPFAM" id="SSF46785">
    <property type="entry name" value="Winged helix' DNA-binding domain"/>
    <property type="match status" value="1"/>
</dbReference>
<dbReference type="Pfam" id="PF00392">
    <property type="entry name" value="GntR"/>
    <property type="match status" value="1"/>
</dbReference>
<dbReference type="Gene3D" id="1.10.10.10">
    <property type="entry name" value="Winged helix-like DNA-binding domain superfamily/Winged helix DNA-binding domain"/>
    <property type="match status" value="1"/>
</dbReference>
<accession>A0A212QM83</accession>
<dbReference type="Proteomes" id="UP000198418">
    <property type="component" value="Unassembled WGS sequence"/>
</dbReference>
<organism evidence="5 6">
    <name type="scientific">Rhodoblastus acidophilus</name>
    <name type="common">Rhodopseudomonas acidophila</name>
    <dbReference type="NCBI Taxonomy" id="1074"/>
    <lineage>
        <taxon>Bacteria</taxon>
        <taxon>Pseudomonadati</taxon>
        <taxon>Pseudomonadota</taxon>
        <taxon>Alphaproteobacteria</taxon>
        <taxon>Hyphomicrobiales</taxon>
        <taxon>Rhodoblastaceae</taxon>
        <taxon>Rhodoblastus</taxon>
    </lineage>
</organism>
<dbReference type="SUPFAM" id="SSF64288">
    <property type="entry name" value="Chorismate lyase-like"/>
    <property type="match status" value="1"/>
</dbReference>
<dbReference type="OrthoDB" id="7173258at2"/>
<proteinExistence type="predicted"/>
<gene>
    <name evidence="5" type="ORF">SAMN06265338_101815</name>
</gene>
<feature type="domain" description="HTH gntR-type" evidence="4">
    <location>
        <begin position="19"/>
        <end position="87"/>
    </location>
</feature>
<protein>
    <submittedName>
        <fullName evidence="5">Transcriptional regulator, GntR family</fullName>
    </submittedName>
</protein>
<dbReference type="GO" id="GO:0045892">
    <property type="term" value="P:negative regulation of DNA-templated transcription"/>
    <property type="evidence" value="ECO:0007669"/>
    <property type="project" value="TreeGrafter"/>
</dbReference>